<evidence type="ECO:0000256" key="2">
    <source>
        <dbReference type="ARBA" id="ARBA00022483"/>
    </source>
</evidence>
<keyword evidence="6 12" id="KW-0040">ANK repeat</keyword>
<evidence type="ECO:0000256" key="11">
    <source>
        <dbReference type="ARBA" id="ARBA00049811"/>
    </source>
</evidence>
<accession>A0A6B0VEC7</accession>
<evidence type="ECO:0000256" key="5">
    <source>
        <dbReference type="ARBA" id="ARBA00023028"/>
    </source>
</evidence>
<keyword evidence="5" id="KW-0528">Neurotoxin</keyword>
<evidence type="ECO:0000256" key="9">
    <source>
        <dbReference type="ARBA" id="ARBA00049657"/>
    </source>
</evidence>
<keyword evidence="5" id="KW-0800">Toxin</keyword>
<dbReference type="InterPro" id="IPR002110">
    <property type="entry name" value="Ankyrin_rpt"/>
</dbReference>
<evidence type="ECO:0000256" key="8">
    <source>
        <dbReference type="ARBA" id="ARBA00023298"/>
    </source>
</evidence>
<name>A0A6B0VEC7_IXORI</name>
<dbReference type="SUPFAM" id="SSF48403">
    <property type="entry name" value="Ankyrin repeat"/>
    <property type="match status" value="3"/>
</dbReference>
<comment type="subcellular location">
    <subcellularLocation>
        <location evidence="1">Target cell membrane</location>
    </subcellularLocation>
</comment>
<dbReference type="Gene3D" id="1.25.40.20">
    <property type="entry name" value="Ankyrin repeat-containing domain"/>
    <property type="match status" value="3"/>
</dbReference>
<proteinExistence type="inferred from homology"/>
<evidence type="ECO:0000256" key="6">
    <source>
        <dbReference type="ARBA" id="ARBA00023043"/>
    </source>
</evidence>
<organism evidence="13">
    <name type="scientific">Ixodes ricinus</name>
    <name type="common">Common tick</name>
    <name type="synonym">Acarus ricinus</name>
    <dbReference type="NCBI Taxonomy" id="34613"/>
    <lineage>
        <taxon>Eukaryota</taxon>
        <taxon>Metazoa</taxon>
        <taxon>Ecdysozoa</taxon>
        <taxon>Arthropoda</taxon>
        <taxon>Chelicerata</taxon>
        <taxon>Arachnida</taxon>
        <taxon>Acari</taxon>
        <taxon>Parasitiformes</taxon>
        <taxon>Ixodida</taxon>
        <taxon>Ixodoidea</taxon>
        <taxon>Ixodidae</taxon>
        <taxon>Ixodinae</taxon>
        <taxon>Ixodes</taxon>
    </lineage>
</organism>
<comment type="subunit">
    <text evidence="10">Homotetramer in membranes.</text>
</comment>
<keyword evidence="4" id="KW-0677">Repeat</keyword>
<protein>
    <recommendedName>
        <fullName evidence="11">Alpha-latrotoxin</fullName>
    </recommendedName>
</protein>
<dbReference type="AlphaFoldDB" id="A0A6B0VEC7"/>
<keyword evidence="7" id="KW-0472">Membrane</keyword>
<evidence type="ECO:0000256" key="7">
    <source>
        <dbReference type="ARBA" id="ARBA00023136"/>
    </source>
</evidence>
<dbReference type="GO" id="GO:0044231">
    <property type="term" value="C:host cell presynaptic membrane"/>
    <property type="evidence" value="ECO:0007669"/>
    <property type="project" value="UniProtKB-KW"/>
</dbReference>
<keyword evidence="8" id="KW-1053">Target membrane</keyword>
<evidence type="ECO:0000256" key="1">
    <source>
        <dbReference type="ARBA" id="ARBA00004175"/>
    </source>
</evidence>
<reference evidence="13" key="1">
    <citation type="submission" date="2019-12" db="EMBL/GenBank/DDBJ databases">
        <title>An insight into the sialome of adult female Ixodes ricinus ticks feeding for 6 days.</title>
        <authorList>
            <person name="Perner J."/>
            <person name="Ribeiro J.M.C."/>
        </authorList>
    </citation>
    <scope>NUCLEOTIDE SEQUENCE</scope>
    <source>
        <strain evidence="13">Semi-engorged</strain>
        <tissue evidence="13">Salivary glands</tissue>
    </source>
</reference>
<dbReference type="GO" id="GO:0006887">
    <property type="term" value="P:exocytosis"/>
    <property type="evidence" value="ECO:0007669"/>
    <property type="project" value="UniProtKB-KW"/>
</dbReference>
<dbReference type="EMBL" id="GIFC01018269">
    <property type="protein sequence ID" value="MXV00353.1"/>
    <property type="molecule type" value="Transcribed_RNA"/>
</dbReference>
<evidence type="ECO:0000256" key="3">
    <source>
        <dbReference type="ARBA" id="ARBA00022537"/>
    </source>
</evidence>
<evidence type="ECO:0000256" key="10">
    <source>
        <dbReference type="ARBA" id="ARBA00049715"/>
    </source>
</evidence>
<comment type="similarity">
    <text evidence="9">Belongs to the cationic peptide 01 (latrotoxin) family. 03 (alpha-latrotoxin) subfamily.</text>
</comment>
<evidence type="ECO:0000256" key="4">
    <source>
        <dbReference type="ARBA" id="ARBA00022737"/>
    </source>
</evidence>
<evidence type="ECO:0000313" key="13">
    <source>
        <dbReference type="EMBL" id="MXV00353.1"/>
    </source>
</evidence>
<keyword evidence="5" id="KW-0638">Presynaptic neurotoxin</keyword>
<dbReference type="InterPro" id="IPR036770">
    <property type="entry name" value="Ankyrin_rpt-contain_sf"/>
</dbReference>
<dbReference type="GO" id="GO:0044218">
    <property type="term" value="C:other organism cell membrane"/>
    <property type="evidence" value="ECO:0007669"/>
    <property type="project" value="UniProtKB-KW"/>
</dbReference>
<dbReference type="Pfam" id="PF12796">
    <property type="entry name" value="Ank_2"/>
    <property type="match status" value="1"/>
</dbReference>
<dbReference type="SMART" id="SM00248">
    <property type="entry name" value="ANK"/>
    <property type="match status" value="6"/>
</dbReference>
<dbReference type="PANTHER" id="PTHR24198">
    <property type="entry name" value="ANKYRIN REPEAT AND PROTEIN KINASE DOMAIN-CONTAINING PROTEIN"/>
    <property type="match status" value="1"/>
</dbReference>
<sequence length="649" mass="73248">MQDCRLLEAISRGDALAVRKLLDDGVPCTATNNKNETYLHVIAKQKPLKNCSTAELNAHKQHQKEIIYMLSNEGLCPSQQNTEGMTAIHYTIENSDPDLLGTFLQCTPDPPSDIYDVTRSVALQEVLNKFKPGLCNAIRQCSIADVRRIINMWCRTEVFQKDGPSLKELALDSGHEDIITLILGVEPSMRLVHHVLARKVEKVKEILDAERNNLNLDFRNMSDHGAPILYYAIANRDAEIARLLIMAGCHIFTLMRDCDNREIPVIFSALAPDMSPDIADALMPDNLSGQRELLRRLLYKGSTILEVALEKRIPPSAFEIILQRGGAPLLASRDWQNRSVRDLAEETGQINYVTTIDKVVKSWVEDNTKYPDQRQLLAICGYNHVKQLFMKVRKFSGLIIPLHQTLQKSLQLQELRTEVTANTTIEYLEGIEAHQSQILKLFKAVEDGDLEEFEALRTCNSPAFKMNLCWESCSKGEGQPLLHRAVLFNHPRIVQVILENIPQGQSVDTLLDQHHRTALHYAYGMPDAKEIIKLLMNAGCSEHTLDRIGKEPLDFKLRCGSPAMDTLLKSIRNKTFIDESKIWASKVFAAREPSKPKQRAQPCMAHGNTTHMLQTSPCPCKHAHVPISQETPCQGKTSNCQEERWCSIL</sequence>
<keyword evidence="3" id="KW-1052">Target cell membrane</keyword>
<feature type="repeat" description="ANK" evidence="12">
    <location>
        <begin position="514"/>
        <end position="547"/>
    </location>
</feature>
<evidence type="ECO:0000256" key="12">
    <source>
        <dbReference type="PROSITE-ProRule" id="PRU00023"/>
    </source>
</evidence>
<dbReference type="PROSITE" id="PS50088">
    <property type="entry name" value="ANK_REPEAT"/>
    <property type="match status" value="1"/>
</dbReference>
<keyword evidence="2" id="KW-0268">Exocytosis</keyword>
<dbReference type="PANTHER" id="PTHR24198:SF165">
    <property type="entry name" value="ANKYRIN REPEAT-CONTAINING PROTEIN-RELATED"/>
    <property type="match status" value="1"/>
</dbReference>